<gene>
    <name evidence="14" type="primary">fba</name>
    <name evidence="14" type="ORF">DPQ25_04395</name>
</gene>
<organism evidence="14 15">
    <name type="scientific">Hydrogeniiclostridium mannosilyticum</name>
    <dbReference type="NCBI Taxonomy" id="2764322"/>
    <lineage>
        <taxon>Bacteria</taxon>
        <taxon>Bacillati</taxon>
        <taxon>Bacillota</taxon>
        <taxon>Clostridia</taxon>
        <taxon>Eubacteriales</taxon>
        <taxon>Acutalibacteraceae</taxon>
        <taxon>Hydrogeniiclostridium</taxon>
    </lineage>
</organism>
<evidence type="ECO:0000256" key="12">
    <source>
        <dbReference type="PIRSR" id="PIRSR001359-1"/>
    </source>
</evidence>
<dbReference type="InterPro" id="IPR013785">
    <property type="entry name" value="Aldolase_TIM"/>
</dbReference>
<evidence type="ECO:0000313" key="14">
    <source>
        <dbReference type="EMBL" id="RAQ30729.1"/>
    </source>
</evidence>
<comment type="catalytic activity">
    <reaction evidence="1">
        <text>beta-D-fructose 1,6-bisphosphate = D-glyceraldehyde 3-phosphate + dihydroxyacetone phosphate</text>
        <dbReference type="Rhea" id="RHEA:14729"/>
        <dbReference type="ChEBI" id="CHEBI:32966"/>
        <dbReference type="ChEBI" id="CHEBI:57642"/>
        <dbReference type="ChEBI" id="CHEBI:59776"/>
        <dbReference type="EC" id="4.1.2.13"/>
    </reaction>
</comment>
<accession>A0A328UHN0</accession>
<dbReference type="PANTHER" id="PTHR30304">
    <property type="entry name" value="D-TAGATOSE-1,6-BISPHOSPHATE ALDOLASE"/>
    <property type="match status" value="1"/>
</dbReference>
<dbReference type="PIRSF" id="PIRSF001359">
    <property type="entry name" value="F_bP_aldolase_II"/>
    <property type="match status" value="1"/>
</dbReference>
<evidence type="ECO:0000256" key="1">
    <source>
        <dbReference type="ARBA" id="ARBA00000441"/>
    </source>
</evidence>
<feature type="binding site" evidence="13">
    <location>
        <position position="135"/>
    </location>
    <ligand>
        <name>Zn(2+)</name>
        <dbReference type="ChEBI" id="CHEBI:29105"/>
        <label>2</label>
    </ligand>
</feature>
<dbReference type="Gene3D" id="3.20.20.70">
    <property type="entry name" value="Aldolase class I"/>
    <property type="match status" value="1"/>
</dbReference>
<comment type="caution">
    <text evidence="14">The sequence shown here is derived from an EMBL/GenBank/DDBJ whole genome shotgun (WGS) entry which is preliminary data.</text>
</comment>
<dbReference type="GO" id="GO:0006096">
    <property type="term" value="P:glycolytic process"/>
    <property type="evidence" value="ECO:0007669"/>
    <property type="project" value="UniProtKB-KW"/>
</dbReference>
<dbReference type="Pfam" id="PF01116">
    <property type="entry name" value="F_bP_aldolase"/>
    <property type="match status" value="1"/>
</dbReference>
<dbReference type="InterPro" id="IPR011289">
    <property type="entry name" value="Fruc_bis_ald_class-2"/>
</dbReference>
<evidence type="ECO:0000256" key="2">
    <source>
        <dbReference type="ARBA" id="ARBA00002181"/>
    </source>
</evidence>
<dbReference type="InterPro" id="IPR050246">
    <property type="entry name" value="Class_II_FBP_aldolase"/>
</dbReference>
<dbReference type="GO" id="GO:0004332">
    <property type="term" value="F:fructose-bisphosphate aldolase activity"/>
    <property type="evidence" value="ECO:0007669"/>
    <property type="project" value="UniProtKB-EC"/>
</dbReference>
<dbReference type="GO" id="GO:0030388">
    <property type="term" value="P:fructose 1,6-bisphosphate metabolic process"/>
    <property type="evidence" value="ECO:0007669"/>
    <property type="project" value="InterPro"/>
</dbReference>
<dbReference type="AlphaFoldDB" id="A0A328UHN0"/>
<keyword evidence="7 13" id="KW-0479">Metal-binding</keyword>
<evidence type="ECO:0000256" key="7">
    <source>
        <dbReference type="ARBA" id="ARBA00022723"/>
    </source>
</evidence>
<dbReference type="CDD" id="cd00947">
    <property type="entry name" value="TBP_aldolase_IIB"/>
    <property type="match status" value="1"/>
</dbReference>
<dbReference type="SUPFAM" id="SSF51569">
    <property type="entry name" value="Aldolase"/>
    <property type="match status" value="1"/>
</dbReference>
<dbReference type="NCBIfam" id="TIGR00167">
    <property type="entry name" value="cbbA"/>
    <property type="match status" value="1"/>
</dbReference>
<evidence type="ECO:0000256" key="13">
    <source>
        <dbReference type="PIRSR" id="PIRSR001359-3"/>
    </source>
</evidence>
<proteinExistence type="inferred from homology"/>
<keyword evidence="15" id="KW-1185">Reference proteome</keyword>
<dbReference type="RefSeq" id="WP_112331924.1">
    <property type="nucleotide sequence ID" value="NZ_QLYR01000001.1"/>
</dbReference>
<dbReference type="EMBL" id="QLYR01000001">
    <property type="protein sequence ID" value="RAQ30729.1"/>
    <property type="molecule type" value="Genomic_DNA"/>
</dbReference>
<sequence length="312" mass="33915">MPLVNTKEMLQKAYEGGYAVGAFNVNDMEIVQGITEACSELKAPVILQVSAGARKYANHTYLVKLVEAAVKENPDVPMALHLDHGPSFELCKACIDGGFTSVMFDGSSKPYGENVEEARRVVEYAHKYNVTVEAELGKLAGIEDDVQVGDDDAQFTDPGEVQDFVTRTGVDSLAIAIGTSHGAYKFKPGQQPKLRLDILQEVASRLPGFPIVLHGASSVLPEFVEMVNQYGGKMPDAIGIPEEMLREAAKMAVCKINVDSDIRLAMTGVIRKYMFEHPDHFDPRQYLGAARTAVKDMVAHKINVVLGCAGKA</sequence>
<reference evidence="14 15" key="1">
    <citation type="submission" date="2018-06" db="EMBL/GenBank/DDBJ databases">
        <title>Noncontiguous genome sequence of Ruminococcaceae bacterium ASD2818.</title>
        <authorList>
            <person name="Chaplin A.V."/>
            <person name="Sokolova S.R."/>
            <person name="Kochetkova T.O."/>
            <person name="Goltsov A.Y."/>
            <person name="Trofimov D.Y."/>
            <person name="Efimov B.A."/>
        </authorList>
    </citation>
    <scope>NUCLEOTIDE SEQUENCE [LARGE SCALE GENOMIC DNA]</scope>
    <source>
        <strain evidence="14 15">ASD2818</strain>
    </source>
</reference>
<evidence type="ECO:0000256" key="5">
    <source>
        <dbReference type="ARBA" id="ARBA00013068"/>
    </source>
</evidence>
<dbReference type="PANTHER" id="PTHR30304:SF0">
    <property type="entry name" value="D-TAGATOSE-1,6-BISPHOSPHATE ALDOLASE SUBUNIT GATY-RELATED"/>
    <property type="match status" value="1"/>
</dbReference>
<dbReference type="EC" id="4.1.2.13" evidence="5"/>
<evidence type="ECO:0000256" key="11">
    <source>
        <dbReference type="ARBA" id="ARBA00031804"/>
    </source>
</evidence>
<name>A0A328UHN0_9FIRM</name>
<evidence type="ECO:0000256" key="4">
    <source>
        <dbReference type="ARBA" id="ARBA00005812"/>
    </source>
</evidence>
<dbReference type="GO" id="GO:0008270">
    <property type="term" value="F:zinc ion binding"/>
    <property type="evidence" value="ECO:0007669"/>
    <property type="project" value="InterPro"/>
</dbReference>
<dbReference type="FunFam" id="3.20.20.70:FF:000111">
    <property type="entry name" value="Fructose-1,6-bisphosphate aldolase"/>
    <property type="match status" value="1"/>
</dbReference>
<feature type="binding site" evidence="13">
    <location>
        <position position="84"/>
    </location>
    <ligand>
        <name>Zn(2+)</name>
        <dbReference type="ChEBI" id="CHEBI:29105"/>
        <label>1</label>
        <note>catalytic</note>
    </ligand>
</feature>
<evidence type="ECO:0000256" key="9">
    <source>
        <dbReference type="ARBA" id="ARBA00023152"/>
    </source>
</evidence>
<evidence type="ECO:0000256" key="8">
    <source>
        <dbReference type="ARBA" id="ARBA00022833"/>
    </source>
</evidence>
<evidence type="ECO:0000256" key="3">
    <source>
        <dbReference type="ARBA" id="ARBA00004714"/>
    </source>
</evidence>
<evidence type="ECO:0000256" key="10">
    <source>
        <dbReference type="ARBA" id="ARBA00023239"/>
    </source>
</evidence>
<dbReference type="NCBIfam" id="TIGR01859">
    <property type="entry name" value="fruc_bis_ald"/>
    <property type="match status" value="1"/>
</dbReference>
<comment type="cofactor">
    <cofactor evidence="13">
        <name>Zn(2+)</name>
        <dbReference type="ChEBI" id="CHEBI:29105"/>
    </cofactor>
    <text evidence="13">Binds 2 Zn(2+) ions per subunit. One is catalytic and the other provides a structural contribution.</text>
</comment>
<dbReference type="InterPro" id="IPR000771">
    <property type="entry name" value="FBA_II"/>
</dbReference>
<comment type="function">
    <text evidence="2">Catalyzes the aldol condensation of dihydroxyacetone phosphate (DHAP or glycerone-phosphate) with glyceraldehyde 3-phosphate (G3P) to form fructose 1,6-bisphosphate (FBP) in gluconeogenesis and the reverse reaction in glycolysis.</text>
</comment>
<protein>
    <recommendedName>
        <fullName evidence="6">Fructose-bisphosphate aldolase</fullName>
        <ecNumber evidence="5">4.1.2.13</ecNumber>
    </recommendedName>
    <alternativeName>
        <fullName evidence="11">Fructose-1,6-bisphosphate aldolase</fullName>
    </alternativeName>
</protein>
<keyword evidence="8 13" id="KW-0862">Zinc</keyword>
<keyword evidence="9" id="KW-0324">Glycolysis</keyword>
<feature type="binding site" evidence="13">
    <location>
        <position position="181"/>
    </location>
    <ligand>
        <name>Zn(2+)</name>
        <dbReference type="ChEBI" id="CHEBI:29105"/>
        <label>1</label>
        <note>catalytic</note>
    </ligand>
</feature>
<comment type="similarity">
    <text evidence="4">Belongs to the class II fructose-bisphosphate aldolase family.</text>
</comment>
<feature type="binding site" evidence="13">
    <location>
        <position position="214"/>
    </location>
    <ligand>
        <name>Zn(2+)</name>
        <dbReference type="ChEBI" id="CHEBI:29105"/>
        <label>1</label>
        <note>catalytic</note>
    </ligand>
</feature>
<feature type="active site" description="Proton donor" evidence="12">
    <location>
        <position position="83"/>
    </location>
</feature>
<evidence type="ECO:0000313" key="15">
    <source>
        <dbReference type="Proteomes" id="UP000249377"/>
    </source>
</evidence>
<feature type="binding site" evidence="13">
    <location>
        <position position="105"/>
    </location>
    <ligand>
        <name>Zn(2+)</name>
        <dbReference type="ChEBI" id="CHEBI:29105"/>
        <label>2</label>
    </ligand>
</feature>
<comment type="pathway">
    <text evidence="3">Carbohydrate degradation; glycolysis; D-glyceraldehyde 3-phosphate and glycerone phosphate from D-glucose: step 4/4.</text>
</comment>
<evidence type="ECO:0000256" key="6">
    <source>
        <dbReference type="ARBA" id="ARBA00013779"/>
    </source>
</evidence>
<keyword evidence="10 14" id="KW-0456">Lyase</keyword>
<dbReference type="Proteomes" id="UP000249377">
    <property type="component" value="Unassembled WGS sequence"/>
</dbReference>